<evidence type="ECO:0000256" key="8">
    <source>
        <dbReference type="ARBA" id="ARBA00023146"/>
    </source>
</evidence>
<dbReference type="Gene3D" id="3.30.1360.70">
    <property type="entry name" value="Arginyl tRNA synthetase N-terminal domain"/>
    <property type="match status" value="1"/>
</dbReference>
<accession>A0AAN1XT66</accession>
<keyword evidence="8 10" id="KW-0030">Aminoacyl-tRNA synthetase</keyword>
<dbReference type="Gene3D" id="3.40.50.620">
    <property type="entry name" value="HUPs"/>
    <property type="match status" value="1"/>
</dbReference>
<evidence type="ECO:0000256" key="1">
    <source>
        <dbReference type="ARBA" id="ARBA00004496"/>
    </source>
</evidence>
<dbReference type="PANTHER" id="PTHR11956:SF5">
    <property type="entry name" value="ARGININE--TRNA LIGASE, CYTOPLASMIC"/>
    <property type="match status" value="1"/>
</dbReference>
<organism evidence="14 15">
    <name type="scientific">Vulcanimicrobium alpinum</name>
    <dbReference type="NCBI Taxonomy" id="3016050"/>
    <lineage>
        <taxon>Bacteria</taxon>
        <taxon>Bacillati</taxon>
        <taxon>Vulcanimicrobiota</taxon>
        <taxon>Vulcanimicrobiia</taxon>
        <taxon>Vulcanimicrobiales</taxon>
        <taxon>Vulcanimicrobiaceae</taxon>
        <taxon>Vulcanimicrobium</taxon>
    </lineage>
</organism>
<name>A0AAN1XT66_UNVUL</name>
<dbReference type="HAMAP" id="MF_00123">
    <property type="entry name" value="Arg_tRNA_synth"/>
    <property type="match status" value="1"/>
</dbReference>
<dbReference type="Pfam" id="PF05746">
    <property type="entry name" value="DALR_1"/>
    <property type="match status" value="1"/>
</dbReference>
<evidence type="ECO:0000256" key="4">
    <source>
        <dbReference type="ARBA" id="ARBA00022598"/>
    </source>
</evidence>
<dbReference type="SMART" id="SM00836">
    <property type="entry name" value="DALR_1"/>
    <property type="match status" value="1"/>
</dbReference>
<evidence type="ECO:0000259" key="13">
    <source>
        <dbReference type="SMART" id="SM01016"/>
    </source>
</evidence>
<keyword evidence="6 10" id="KW-0067">ATP-binding</keyword>
<dbReference type="GO" id="GO:0005524">
    <property type="term" value="F:ATP binding"/>
    <property type="evidence" value="ECO:0007669"/>
    <property type="project" value="UniProtKB-UniRule"/>
</dbReference>
<dbReference type="EC" id="6.1.1.19" evidence="10"/>
<evidence type="ECO:0000256" key="11">
    <source>
        <dbReference type="RuleBase" id="RU363038"/>
    </source>
</evidence>
<keyword evidence="15" id="KW-1185">Reference proteome</keyword>
<comment type="subunit">
    <text evidence="10">Monomer.</text>
</comment>
<feature type="domain" description="DALR anticodon binding" evidence="12">
    <location>
        <begin position="439"/>
        <end position="561"/>
    </location>
</feature>
<evidence type="ECO:0000256" key="5">
    <source>
        <dbReference type="ARBA" id="ARBA00022741"/>
    </source>
</evidence>
<feature type="short sequence motif" description="'HIGH' region" evidence="10">
    <location>
        <begin position="136"/>
        <end position="146"/>
    </location>
</feature>
<dbReference type="FunFam" id="1.10.730.10:FF:000008">
    <property type="entry name" value="Arginine--tRNA ligase"/>
    <property type="match status" value="1"/>
</dbReference>
<evidence type="ECO:0000313" key="14">
    <source>
        <dbReference type="EMBL" id="BDE05267.1"/>
    </source>
</evidence>
<sequence length="570" mass="62330">MNPTTTEEAALLSLGELAARFAAAARALWPDARPEVAFEPPRHPEFGDVATNVAFGLARAARKKPQEIAGEIIAAALADEGVRATVAEATPLAGFINLRLVPEFWQRTVAEVLHEGTGYGRGAANGERISLEFGSANPTGPLVVVQGRTLSIGDTLARAMRHAGYDVFVEWIINDAGSQLEALGRSVYARYRQLWEPAFPFPDDGYPGDYLLPVAEALRARDGERWRTVDEREAAGPIAKFARDTIVAEQQAIAARFGVRYDLWQSEQELHDAGKIEAGIARLRDLGAIYEKDGALWLRSTDAGDDEDRVVVRRDGRPTYLANDIAYHYEKLQRADHVVDFLGPDHHGYIKRLDALANAYGRPGAFEVILVQQITLKRGDEILSMSKRAGTVVTLEEVIDEVGVDAARFFFVMLSTDQPLTFDLELAKKQSNDNPVYYVQYGHARIASVLRNAEHSHPDALAAARDGRGLQALRDPAELALARRLADFPGVVSGVARARAPHRLTKYARDVAAEFHAFYDACRVLTDDAGATTARLALCIATKTVLAQTLALCGVSAPESMRREPARTDG</sequence>
<keyword evidence="7 10" id="KW-0648">Protein biosynthesis</keyword>
<keyword evidence="3 10" id="KW-0963">Cytoplasm</keyword>
<dbReference type="SUPFAM" id="SSF52374">
    <property type="entry name" value="Nucleotidylyl transferase"/>
    <property type="match status" value="1"/>
</dbReference>
<evidence type="ECO:0000313" key="15">
    <source>
        <dbReference type="Proteomes" id="UP001317532"/>
    </source>
</evidence>
<reference evidence="14 15" key="1">
    <citation type="journal article" date="2022" name="ISME Commun">
        <title>Vulcanimicrobium alpinus gen. nov. sp. nov., the first cultivated representative of the candidate phylum 'Eremiobacterota', is a metabolically versatile aerobic anoxygenic phototroph.</title>
        <authorList>
            <person name="Yabe S."/>
            <person name="Muto K."/>
            <person name="Abe K."/>
            <person name="Yokota A."/>
            <person name="Staudigel H."/>
            <person name="Tebo B.M."/>
        </authorList>
    </citation>
    <scope>NUCLEOTIDE SEQUENCE [LARGE SCALE GENOMIC DNA]</scope>
    <source>
        <strain evidence="14 15">WC8-2</strain>
    </source>
</reference>
<dbReference type="InterPro" id="IPR035684">
    <property type="entry name" value="ArgRS_core"/>
</dbReference>
<dbReference type="SUPFAM" id="SSF55190">
    <property type="entry name" value="Arginyl-tRNA synthetase (ArgRS), N-terminal 'additional' domain"/>
    <property type="match status" value="1"/>
</dbReference>
<dbReference type="InterPro" id="IPR008909">
    <property type="entry name" value="DALR_anticod-bd"/>
</dbReference>
<dbReference type="EMBL" id="AP025523">
    <property type="protein sequence ID" value="BDE05267.1"/>
    <property type="molecule type" value="Genomic_DNA"/>
</dbReference>
<dbReference type="KEGG" id="vab:WPS_05430"/>
<evidence type="ECO:0000256" key="7">
    <source>
        <dbReference type="ARBA" id="ARBA00022917"/>
    </source>
</evidence>
<dbReference type="PANTHER" id="PTHR11956">
    <property type="entry name" value="ARGINYL-TRNA SYNTHETASE"/>
    <property type="match status" value="1"/>
</dbReference>
<dbReference type="PRINTS" id="PR01038">
    <property type="entry name" value="TRNASYNTHARG"/>
</dbReference>
<dbReference type="Pfam" id="PF03485">
    <property type="entry name" value="Arg_tRNA_synt_N"/>
    <property type="match status" value="1"/>
</dbReference>
<dbReference type="Pfam" id="PF00750">
    <property type="entry name" value="tRNA-synt_1d"/>
    <property type="match status" value="1"/>
</dbReference>
<feature type="domain" description="Arginyl tRNA synthetase N-terminal" evidence="13">
    <location>
        <begin position="15"/>
        <end position="100"/>
    </location>
</feature>
<dbReference type="Gene3D" id="1.10.730.10">
    <property type="entry name" value="Isoleucyl-tRNA Synthetase, Domain 1"/>
    <property type="match status" value="1"/>
</dbReference>
<evidence type="ECO:0000256" key="2">
    <source>
        <dbReference type="ARBA" id="ARBA00005594"/>
    </source>
</evidence>
<dbReference type="CDD" id="cd00671">
    <property type="entry name" value="ArgRS_core"/>
    <property type="match status" value="1"/>
</dbReference>
<evidence type="ECO:0000256" key="6">
    <source>
        <dbReference type="ARBA" id="ARBA00022840"/>
    </source>
</evidence>
<dbReference type="GO" id="GO:0004814">
    <property type="term" value="F:arginine-tRNA ligase activity"/>
    <property type="evidence" value="ECO:0007669"/>
    <property type="project" value="UniProtKB-UniRule"/>
</dbReference>
<dbReference type="InterPro" id="IPR005148">
    <property type="entry name" value="Arg-tRNA-synth_N"/>
</dbReference>
<dbReference type="AlphaFoldDB" id="A0AAN1XT66"/>
<gene>
    <name evidence="10 14" type="primary">argS</name>
    <name evidence="14" type="ORF">WPS_05430</name>
</gene>
<comment type="similarity">
    <text evidence="2 10 11">Belongs to the class-I aminoacyl-tRNA synthetase family.</text>
</comment>
<comment type="catalytic activity">
    <reaction evidence="9 10">
        <text>tRNA(Arg) + L-arginine + ATP = L-arginyl-tRNA(Arg) + AMP + diphosphate</text>
        <dbReference type="Rhea" id="RHEA:20301"/>
        <dbReference type="Rhea" id="RHEA-COMP:9658"/>
        <dbReference type="Rhea" id="RHEA-COMP:9673"/>
        <dbReference type="ChEBI" id="CHEBI:30616"/>
        <dbReference type="ChEBI" id="CHEBI:32682"/>
        <dbReference type="ChEBI" id="CHEBI:33019"/>
        <dbReference type="ChEBI" id="CHEBI:78442"/>
        <dbReference type="ChEBI" id="CHEBI:78513"/>
        <dbReference type="ChEBI" id="CHEBI:456215"/>
        <dbReference type="EC" id="6.1.1.19"/>
    </reaction>
</comment>
<dbReference type="InterPro" id="IPR036695">
    <property type="entry name" value="Arg-tRNA-synth_N_sf"/>
</dbReference>
<dbReference type="NCBIfam" id="TIGR00456">
    <property type="entry name" value="argS"/>
    <property type="match status" value="1"/>
</dbReference>
<keyword evidence="4 10" id="KW-0436">Ligase</keyword>
<protein>
    <recommendedName>
        <fullName evidence="10">Arginine--tRNA ligase</fullName>
        <ecNumber evidence="10">6.1.1.19</ecNumber>
    </recommendedName>
    <alternativeName>
        <fullName evidence="10">Arginyl-tRNA synthetase</fullName>
        <shortName evidence="10">ArgRS</shortName>
    </alternativeName>
</protein>
<evidence type="ECO:0000256" key="9">
    <source>
        <dbReference type="ARBA" id="ARBA00049339"/>
    </source>
</evidence>
<dbReference type="RefSeq" id="WP_317996323.1">
    <property type="nucleotide sequence ID" value="NZ_AP025523.1"/>
</dbReference>
<dbReference type="InterPro" id="IPR014729">
    <property type="entry name" value="Rossmann-like_a/b/a_fold"/>
</dbReference>
<keyword evidence="5 10" id="KW-0547">Nucleotide-binding</keyword>
<evidence type="ECO:0000256" key="3">
    <source>
        <dbReference type="ARBA" id="ARBA00022490"/>
    </source>
</evidence>
<dbReference type="GO" id="GO:0006420">
    <property type="term" value="P:arginyl-tRNA aminoacylation"/>
    <property type="evidence" value="ECO:0007669"/>
    <property type="project" value="UniProtKB-UniRule"/>
</dbReference>
<evidence type="ECO:0000259" key="12">
    <source>
        <dbReference type="SMART" id="SM00836"/>
    </source>
</evidence>
<dbReference type="SMART" id="SM01016">
    <property type="entry name" value="Arg_tRNA_synt_N"/>
    <property type="match status" value="1"/>
</dbReference>
<evidence type="ECO:0000256" key="10">
    <source>
        <dbReference type="HAMAP-Rule" id="MF_00123"/>
    </source>
</evidence>
<dbReference type="SUPFAM" id="SSF47323">
    <property type="entry name" value="Anticodon-binding domain of a subclass of class I aminoacyl-tRNA synthetases"/>
    <property type="match status" value="1"/>
</dbReference>
<dbReference type="InterPro" id="IPR001278">
    <property type="entry name" value="Arg-tRNA-ligase"/>
</dbReference>
<proteinExistence type="inferred from homology"/>
<comment type="subcellular location">
    <subcellularLocation>
        <location evidence="1 10">Cytoplasm</location>
    </subcellularLocation>
</comment>
<dbReference type="InterPro" id="IPR009080">
    <property type="entry name" value="tRNAsynth_Ia_anticodon-bd"/>
</dbReference>
<dbReference type="GO" id="GO:0005737">
    <property type="term" value="C:cytoplasm"/>
    <property type="evidence" value="ECO:0007669"/>
    <property type="project" value="UniProtKB-SubCell"/>
</dbReference>
<dbReference type="Proteomes" id="UP001317532">
    <property type="component" value="Chromosome"/>
</dbReference>